<keyword evidence="2" id="KW-1185">Reference proteome</keyword>
<accession>A0ACC1LYZ7</accession>
<evidence type="ECO:0000313" key="2">
    <source>
        <dbReference type="Proteomes" id="UP001139981"/>
    </source>
</evidence>
<name>A0ACC1LYZ7_9FUNG</name>
<sequence length="361" mass="38978">MNTLQRQSVGRKFTAVSWLPPRAGSAYTDTELYFVTGLGGQNKELALWTTANPDFESEPKAAPALTSDSNLATLVSKAAHDGDVQDIGIVSPDILATASSYGTIAIYDVQHHDTAHSSSSGLKLRESVTAHRFANGEPAVSTALSVQPVNSLDVEIASCGEDGRIAYVPLSRIDALQVYEVDSTVVTGVCWPTPAQVAVSTRAGQIKLFDRRKPAEASAVLVDPSTSHSFECIAAHPSQSFRLAAGTDAGNIVVWDIRNTKKPESEIVSVHTSNVWKVRYHPTDSSKIVSCSYDATVAFTQWARDMTTSERDIVRWSNFFNVLSVGCFDVCPFTRTNLLVAGSDSGNLLMVKSPATDFRLF</sequence>
<gene>
    <name evidence="1" type="primary">NUP43</name>
    <name evidence="1" type="ORF">IWW38_004185</name>
</gene>
<protein>
    <submittedName>
        <fullName evidence="1">Nucleoporin Nup43</fullName>
    </submittedName>
</protein>
<reference evidence="1" key="1">
    <citation type="submission" date="2022-07" db="EMBL/GenBank/DDBJ databases">
        <title>Phylogenomic reconstructions and comparative analyses of Kickxellomycotina fungi.</title>
        <authorList>
            <person name="Reynolds N.K."/>
            <person name="Stajich J.E."/>
            <person name="Barry K."/>
            <person name="Grigoriev I.V."/>
            <person name="Crous P."/>
            <person name="Smith M.E."/>
        </authorList>
    </citation>
    <scope>NUCLEOTIDE SEQUENCE</scope>
    <source>
        <strain evidence="1">CBS 190363</strain>
    </source>
</reference>
<comment type="caution">
    <text evidence="1">The sequence shown here is derived from an EMBL/GenBank/DDBJ whole genome shotgun (WGS) entry which is preliminary data.</text>
</comment>
<dbReference type="EMBL" id="JANBVB010001394">
    <property type="protein sequence ID" value="KAJ2890346.1"/>
    <property type="molecule type" value="Genomic_DNA"/>
</dbReference>
<dbReference type="Proteomes" id="UP001139981">
    <property type="component" value="Unassembled WGS sequence"/>
</dbReference>
<evidence type="ECO:0000313" key="1">
    <source>
        <dbReference type="EMBL" id="KAJ2890346.1"/>
    </source>
</evidence>
<proteinExistence type="predicted"/>
<organism evidence="1 2">
    <name type="scientific">Coemansia aciculifera</name>
    <dbReference type="NCBI Taxonomy" id="417176"/>
    <lineage>
        <taxon>Eukaryota</taxon>
        <taxon>Fungi</taxon>
        <taxon>Fungi incertae sedis</taxon>
        <taxon>Zoopagomycota</taxon>
        <taxon>Kickxellomycotina</taxon>
        <taxon>Kickxellomycetes</taxon>
        <taxon>Kickxellales</taxon>
        <taxon>Kickxellaceae</taxon>
        <taxon>Coemansia</taxon>
    </lineage>
</organism>